<reference evidence="3" key="1">
    <citation type="journal article" date="2019" name="Int. J. Syst. Evol. Microbiol.">
        <title>The Global Catalogue of Microorganisms (GCM) 10K type strain sequencing project: providing services to taxonomists for standard genome sequencing and annotation.</title>
        <authorList>
            <consortium name="The Broad Institute Genomics Platform"/>
            <consortium name="The Broad Institute Genome Sequencing Center for Infectious Disease"/>
            <person name="Wu L."/>
            <person name="Ma J."/>
        </authorList>
    </citation>
    <scope>NUCLEOTIDE SEQUENCE [LARGE SCALE GENOMIC DNA]</scope>
    <source>
        <strain evidence="3">CCUG 57942</strain>
    </source>
</reference>
<dbReference type="Pfam" id="PF07589">
    <property type="entry name" value="PEP-CTERM"/>
    <property type="match status" value="1"/>
</dbReference>
<feature type="domain" description="Ice-binding protein C-terminal" evidence="1">
    <location>
        <begin position="235"/>
        <end position="257"/>
    </location>
</feature>
<evidence type="ECO:0000313" key="3">
    <source>
        <dbReference type="Proteomes" id="UP001597389"/>
    </source>
</evidence>
<dbReference type="SUPFAM" id="SSF49899">
    <property type="entry name" value="Concanavalin A-like lectins/glucanases"/>
    <property type="match status" value="1"/>
</dbReference>
<dbReference type="InterPro" id="IPR013424">
    <property type="entry name" value="Ice-binding_C"/>
</dbReference>
<dbReference type="NCBIfam" id="TIGR02595">
    <property type="entry name" value="PEP_CTERM"/>
    <property type="match status" value="1"/>
</dbReference>
<evidence type="ECO:0000259" key="1">
    <source>
        <dbReference type="Pfam" id="PF07589"/>
    </source>
</evidence>
<dbReference type="InterPro" id="IPR013320">
    <property type="entry name" value="ConA-like_dom_sf"/>
</dbReference>
<protein>
    <submittedName>
        <fullName evidence="2">LamG-like jellyroll fold domain-containing protein</fullName>
    </submittedName>
</protein>
<dbReference type="EMBL" id="JBHUJB010000049">
    <property type="protein sequence ID" value="MFD2159694.1"/>
    <property type="molecule type" value="Genomic_DNA"/>
</dbReference>
<organism evidence="2 3">
    <name type="scientific">Rubritalea tangerina</name>
    <dbReference type="NCBI Taxonomy" id="430798"/>
    <lineage>
        <taxon>Bacteria</taxon>
        <taxon>Pseudomonadati</taxon>
        <taxon>Verrucomicrobiota</taxon>
        <taxon>Verrucomicrobiia</taxon>
        <taxon>Verrucomicrobiales</taxon>
        <taxon>Rubritaleaceae</taxon>
        <taxon>Rubritalea</taxon>
    </lineage>
</organism>
<gene>
    <name evidence="2" type="ORF">ACFSW8_12365</name>
</gene>
<evidence type="ECO:0000313" key="2">
    <source>
        <dbReference type="EMBL" id="MFD2159694.1"/>
    </source>
</evidence>
<keyword evidence="3" id="KW-1185">Reference proteome</keyword>
<comment type="caution">
    <text evidence="2">The sequence shown here is derived from an EMBL/GenBank/DDBJ whole genome shotgun (WGS) entry which is preliminary data.</text>
</comment>
<accession>A0ABW4ZCF8</accession>
<dbReference type="RefSeq" id="WP_377178366.1">
    <property type="nucleotide sequence ID" value="NZ_JBHUJB010000049.1"/>
</dbReference>
<sequence>MKLFGLLPALLFATIVESRGALIAHYDFTDGDLLDNEVGSSFQLSKVATGVADVTINSDGSANFPGTGGSNKAYLETTTDNGGEPSFTVSFWFKTLDFTQGSFQGLFSNNSGGSGTSFSWQVDLNGSDIRLVSQQGVAITGSTAGYLTDTWYHVVVRKVATAETEFYVSQLGAGSVSLVGEDKGNGQNIGGLQFLRLGVNRADDSLAQMDMSNVKVYDDASVDLGVLLAEGPQLIPEPSSVLFLAGGLVMGGMYRRRQR</sequence>
<dbReference type="Proteomes" id="UP001597389">
    <property type="component" value="Unassembled WGS sequence"/>
</dbReference>
<dbReference type="Pfam" id="PF13385">
    <property type="entry name" value="Laminin_G_3"/>
    <property type="match status" value="1"/>
</dbReference>
<name>A0ABW4ZCF8_9BACT</name>
<proteinExistence type="predicted"/>
<dbReference type="Gene3D" id="2.60.120.200">
    <property type="match status" value="1"/>
</dbReference>